<sequence>MTNSTAKERFAARHATAAFSGLDELNIAEFPLAVLGERFDDVKTLEFCDTVFDSSTGKEVIRKLTVTGSDLYGLPGHLDEDVLVVMLHLTNVAKFASRTIHFSRYDLINLLGWSHGGKHYDRLEESFRRWMSVTLHYQNAWWDKKAKAWVDRSFHILNDLAIYDRKGRVPRAELPLSSFTWGEVVFDSFLARNTKAIDLNDYFSLKLAPAKRMYRFLDKRFGARKGNVWRFDLREFACEHIGFARGYDSAQLKRKMKPSLTELEQNGFLKPLGEEERFPKGGRRGEYYIVVEKATEQEESNPPIAETQPVLTPLETALIERGVTAAVAAELVAQFPAEQIEAKLDILAWLIEAKDKRAGKSPAGYLVKSIRDDYTAPAGYMPKAEREKTQRASTERLRRQQEQERDKRSREKLEADARRAERQHVDRHLAELAPTERAALETRAIANAPSAERERLENGFLADVMRRILIDRQVLREYPLATEAK</sequence>
<reference evidence="2 3" key="1">
    <citation type="submission" date="2020-05" db="EMBL/GenBank/DDBJ databases">
        <title>Frigoriglobus tundricola gen. nov., sp. nov., a psychrotolerant cellulolytic planctomycete of the family Gemmataceae with two divergent copies of 16S rRNA gene.</title>
        <authorList>
            <person name="Kulichevskaya I.S."/>
            <person name="Ivanova A.A."/>
            <person name="Naumoff D.G."/>
            <person name="Beletsky A.V."/>
            <person name="Rijpstra W.I.C."/>
            <person name="Sinninghe Damste J.S."/>
            <person name="Mardanov A.V."/>
            <person name="Ravin N.V."/>
            <person name="Dedysh S.N."/>
        </authorList>
    </citation>
    <scope>NUCLEOTIDE SEQUENCE [LARGE SCALE GENOMIC DNA]</scope>
    <source>
        <strain evidence="2 3">PL17</strain>
        <plasmid evidence="3">ppl17-1</plasmid>
    </source>
</reference>
<feature type="region of interest" description="Disordered" evidence="1">
    <location>
        <begin position="378"/>
        <end position="433"/>
    </location>
</feature>
<keyword evidence="3" id="KW-1185">Reference proteome</keyword>
<accession>A0A6M5Z7J2</accession>
<geneLocation type="plasmid" evidence="3">
    <name>ppl17-1</name>
</geneLocation>
<organism evidence="2 3">
    <name type="scientific">Frigoriglobus tundricola</name>
    <dbReference type="NCBI Taxonomy" id="2774151"/>
    <lineage>
        <taxon>Bacteria</taxon>
        <taxon>Pseudomonadati</taxon>
        <taxon>Planctomycetota</taxon>
        <taxon>Planctomycetia</taxon>
        <taxon>Gemmatales</taxon>
        <taxon>Gemmataceae</taxon>
        <taxon>Frigoriglobus</taxon>
    </lineage>
</organism>
<feature type="compositionally biased region" description="Basic and acidic residues" evidence="1">
    <location>
        <begin position="383"/>
        <end position="430"/>
    </location>
</feature>
<dbReference type="RefSeq" id="WP_171476313.1">
    <property type="nucleotide sequence ID" value="NZ_CP053453.1"/>
</dbReference>
<protein>
    <submittedName>
        <fullName evidence="2">Replication initiator protein RepA</fullName>
    </submittedName>
</protein>
<dbReference type="InterPro" id="IPR018777">
    <property type="entry name" value="Replication_initiator_prot_A"/>
</dbReference>
<gene>
    <name evidence="2" type="ORF">FTUN_8998</name>
</gene>
<evidence type="ECO:0000256" key="1">
    <source>
        <dbReference type="SAM" id="MobiDB-lite"/>
    </source>
</evidence>
<keyword evidence="2" id="KW-0614">Plasmid</keyword>
<name>A0A6M5Z7J2_9BACT</name>
<evidence type="ECO:0000313" key="2">
    <source>
        <dbReference type="EMBL" id="QJX01354.1"/>
    </source>
</evidence>
<dbReference type="Pfam" id="PF10134">
    <property type="entry name" value="RPA"/>
    <property type="match status" value="1"/>
</dbReference>
<evidence type="ECO:0000313" key="3">
    <source>
        <dbReference type="Proteomes" id="UP000503447"/>
    </source>
</evidence>
<proteinExistence type="predicted"/>
<dbReference type="EMBL" id="CP053453">
    <property type="protein sequence ID" value="QJX01354.1"/>
    <property type="molecule type" value="Genomic_DNA"/>
</dbReference>
<dbReference type="Proteomes" id="UP000503447">
    <property type="component" value="Plasmid pPL17-1"/>
</dbReference>
<dbReference type="KEGG" id="ftj:FTUN_8998"/>
<dbReference type="AlphaFoldDB" id="A0A6M5Z7J2"/>